<dbReference type="Proteomes" id="UP000232101">
    <property type="component" value="Unassembled WGS sequence"/>
</dbReference>
<protein>
    <submittedName>
        <fullName evidence="1">Uncharacterized protein</fullName>
    </submittedName>
</protein>
<accession>A0A2M9QAQ4</accession>
<evidence type="ECO:0000313" key="2">
    <source>
        <dbReference type="Proteomes" id="UP000232101"/>
    </source>
</evidence>
<dbReference type="RefSeq" id="WP_100542085.1">
    <property type="nucleotide sequence ID" value="NZ_PHQY01000321.1"/>
</dbReference>
<dbReference type="EMBL" id="PHQY01000321">
    <property type="protein sequence ID" value="PJO45144.1"/>
    <property type="molecule type" value="Genomic_DNA"/>
</dbReference>
<proteinExistence type="predicted"/>
<organism evidence="1 2">
    <name type="scientific">Lysinibacillus xylanilyticus</name>
    <dbReference type="NCBI Taxonomy" id="582475"/>
    <lineage>
        <taxon>Bacteria</taxon>
        <taxon>Bacillati</taxon>
        <taxon>Bacillota</taxon>
        <taxon>Bacilli</taxon>
        <taxon>Bacillales</taxon>
        <taxon>Bacillaceae</taxon>
        <taxon>Lysinibacillus</taxon>
    </lineage>
</organism>
<dbReference type="AlphaFoldDB" id="A0A2M9QAQ4"/>
<sequence length="213" mass="25259">MNQTTISEAYREHLALITTGTDFVTGEESEQFISTLEYRVREISYSLWMDANANRLANYLEKKQAEHFTQLYEFSFGIPSYDNDDPFSNRTDTLALMIIDEKAAYKKRIERIRLQYKRFNDICELISVEDSELFIRYFEQSRKVDYETLWDTVIRNLAIISERYWHDEQIAEEKTKGVSTTIDGEAPKIVLRPDMSKCMKRQEKLRKLFAKGR</sequence>
<gene>
    <name evidence="1" type="ORF">CWD94_03720</name>
</gene>
<evidence type="ECO:0000313" key="1">
    <source>
        <dbReference type="EMBL" id="PJO45144.1"/>
    </source>
</evidence>
<reference evidence="1 2" key="1">
    <citation type="submission" date="2017-11" db="EMBL/GenBank/DDBJ databases">
        <title>Bacterial isolate from king chilli rhizosphere.</title>
        <authorList>
            <person name="Takhelmayum P."/>
            <person name="Sarangthem I."/>
        </authorList>
    </citation>
    <scope>NUCLEOTIDE SEQUENCE [LARGE SCALE GENOMIC DNA]</scope>
    <source>
        <strain evidence="2">t26</strain>
    </source>
</reference>
<comment type="caution">
    <text evidence="1">The sequence shown here is derived from an EMBL/GenBank/DDBJ whole genome shotgun (WGS) entry which is preliminary data.</text>
</comment>
<name>A0A2M9QAQ4_9BACI</name>